<dbReference type="PROSITE" id="PS01124">
    <property type="entry name" value="HTH_ARAC_FAMILY_2"/>
    <property type="match status" value="1"/>
</dbReference>
<keyword evidence="3" id="KW-0804">Transcription</keyword>
<dbReference type="EMBL" id="VBUF01000002">
    <property type="protein sequence ID" value="TLS72621.1"/>
    <property type="molecule type" value="Genomic_DNA"/>
</dbReference>
<evidence type="ECO:0000256" key="2">
    <source>
        <dbReference type="ARBA" id="ARBA00023125"/>
    </source>
</evidence>
<dbReference type="InterPro" id="IPR009057">
    <property type="entry name" value="Homeodomain-like_sf"/>
</dbReference>
<dbReference type="InterPro" id="IPR003313">
    <property type="entry name" value="AraC-bd"/>
</dbReference>
<dbReference type="InterPro" id="IPR037923">
    <property type="entry name" value="HTH-like"/>
</dbReference>
<evidence type="ECO:0000313" key="5">
    <source>
        <dbReference type="EMBL" id="OCM00419.1"/>
    </source>
</evidence>
<dbReference type="STRING" id="544718.AAX25_00656"/>
<dbReference type="OrthoDB" id="112032at2"/>
<reference evidence="6 8" key="3">
    <citation type="submission" date="2019-05" db="EMBL/GenBank/DDBJ databases">
        <title>Arcobacter cibarius and Arcobacter thereius providing challenges in identification an antibiotic susceptibility and Quinolone resistance.</title>
        <authorList>
            <person name="Busch A."/>
            <person name="Hanel I."/>
            <person name="Hotzel H."/>
            <person name="Tomaso H."/>
        </authorList>
    </citation>
    <scope>NUCLEOTIDE SEQUENCE [LARGE SCALE GENOMIC DNA]</scope>
    <source>
        <strain evidence="6 8">17CS1191_2</strain>
    </source>
</reference>
<dbReference type="PANTHER" id="PTHR46796">
    <property type="entry name" value="HTH-TYPE TRANSCRIPTIONAL ACTIVATOR RHAS-RELATED"/>
    <property type="match status" value="1"/>
</dbReference>
<gene>
    <name evidence="5" type="primary">feaR</name>
    <name evidence="5" type="ORF">AAX29_00423</name>
    <name evidence="6" type="ORF">FE246_04350</name>
</gene>
<dbReference type="InterPro" id="IPR018060">
    <property type="entry name" value="HTH_AraC"/>
</dbReference>
<dbReference type="SUPFAM" id="SSF51215">
    <property type="entry name" value="Regulatory protein AraC"/>
    <property type="match status" value="1"/>
</dbReference>
<feature type="domain" description="HTH araC/xylS-type" evidence="4">
    <location>
        <begin position="161"/>
        <end position="258"/>
    </location>
</feature>
<evidence type="ECO:0000256" key="3">
    <source>
        <dbReference type="ARBA" id="ARBA00023163"/>
    </source>
</evidence>
<evidence type="ECO:0000313" key="7">
    <source>
        <dbReference type="Proteomes" id="UP000093281"/>
    </source>
</evidence>
<keyword evidence="1" id="KW-0805">Transcription regulation</keyword>
<accession>A0A1C0BA10</accession>
<dbReference type="SMART" id="SM00342">
    <property type="entry name" value="HTH_ARAC"/>
    <property type="match status" value="1"/>
</dbReference>
<evidence type="ECO:0000313" key="6">
    <source>
        <dbReference type="EMBL" id="TLS72621.1"/>
    </source>
</evidence>
<dbReference type="GO" id="GO:0003700">
    <property type="term" value="F:DNA-binding transcription factor activity"/>
    <property type="evidence" value="ECO:0007669"/>
    <property type="project" value="InterPro"/>
</dbReference>
<organism evidence="5 7">
    <name type="scientific">Aliarcobacter thereius</name>
    <dbReference type="NCBI Taxonomy" id="544718"/>
    <lineage>
        <taxon>Bacteria</taxon>
        <taxon>Pseudomonadati</taxon>
        <taxon>Campylobacterota</taxon>
        <taxon>Epsilonproteobacteria</taxon>
        <taxon>Campylobacterales</taxon>
        <taxon>Arcobacteraceae</taxon>
        <taxon>Aliarcobacter</taxon>
    </lineage>
</organism>
<reference evidence="5" key="2">
    <citation type="submission" date="2015-05" db="EMBL/GenBank/DDBJ databases">
        <authorList>
            <person name="Wang D.B."/>
            <person name="Wang M."/>
        </authorList>
    </citation>
    <scope>NUCLEOTIDE SEQUENCE [LARGE SCALE GENOMIC DNA]</scope>
    <source>
        <strain evidence="5">DU22</strain>
    </source>
</reference>
<proteinExistence type="predicted"/>
<protein>
    <submittedName>
        <fullName evidence="6">AraC family transcriptional regulator</fullName>
    </submittedName>
    <submittedName>
        <fullName evidence="5">Transcriptional activator FeaR</fullName>
    </submittedName>
</protein>
<reference evidence="7" key="1">
    <citation type="submission" date="2015-05" db="EMBL/GenBank/DDBJ databases">
        <authorList>
            <person name="Rovetto F."/>
            <person name="Cocolin L."/>
            <person name="Illeghems K."/>
            <person name="Van Nieuwerburgh F."/>
            <person name="Houf K."/>
        </authorList>
    </citation>
    <scope>NUCLEOTIDE SEQUENCE [LARGE SCALE GENOMIC DNA]</scope>
    <source>
        <strain evidence="7">DU22</strain>
    </source>
</reference>
<comment type="caution">
    <text evidence="5">The sequence shown here is derived from an EMBL/GenBank/DDBJ whole genome shotgun (WGS) entry which is preliminary data.</text>
</comment>
<evidence type="ECO:0000313" key="8">
    <source>
        <dbReference type="Proteomes" id="UP000308001"/>
    </source>
</evidence>
<sequence length="260" mass="30610">MQNKAKDILTYKNKLGITALKADINNLILKKHSHEEYHFGITLKGEQKYILDGSSIISYKNGVTIFNPDQIHESKLGKYEYIMLLIKEELLMEAMKRKEKINFSTSLTYNEKLKDDLIKLSNAILNQENELLCRELVLNVVDNFSNKDLIYTYNKDKIFIEKSKEMIYYELENILNLEQISDELNISKFQFIRRFKLNTGITPYQYFLNTKLNHAKKYLDSTKDLYGAVVEFGFSDLSHFNRLFKRVYGITPFDYISSIK</sequence>
<dbReference type="SUPFAM" id="SSF46689">
    <property type="entry name" value="Homeodomain-like"/>
    <property type="match status" value="2"/>
</dbReference>
<keyword evidence="2" id="KW-0238">DNA-binding</keyword>
<dbReference type="GO" id="GO:0043565">
    <property type="term" value="F:sequence-specific DNA binding"/>
    <property type="evidence" value="ECO:0007669"/>
    <property type="project" value="InterPro"/>
</dbReference>
<dbReference type="AlphaFoldDB" id="A0A1C0BA10"/>
<dbReference type="Proteomes" id="UP000093281">
    <property type="component" value="Unassembled WGS sequence"/>
</dbReference>
<dbReference type="Pfam" id="PF12833">
    <property type="entry name" value="HTH_18"/>
    <property type="match status" value="1"/>
</dbReference>
<name>A0A1C0BA10_9BACT</name>
<dbReference type="RefSeq" id="WP_066176241.1">
    <property type="nucleotide sequence ID" value="NZ_LCUJ01000001.1"/>
</dbReference>
<dbReference type="EMBL" id="LCUJ01000001">
    <property type="protein sequence ID" value="OCM00419.1"/>
    <property type="molecule type" value="Genomic_DNA"/>
</dbReference>
<evidence type="ECO:0000259" key="4">
    <source>
        <dbReference type="PROSITE" id="PS01124"/>
    </source>
</evidence>
<dbReference type="InterPro" id="IPR050204">
    <property type="entry name" value="AraC_XylS_family_regulators"/>
</dbReference>
<dbReference type="Pfam" id="PF02311">
    <property type="entry name" value="AraC_binding"/>
    <property type="match status" value="1"/>
</dbReference>
<dbReference type="Proteomes" id="UP000308001">
    <property type="component" value="Unassembled WGS sequence"/>
</dbReference>
<evidence type="ECO:0000256" key="1">
    <source>
        <dbReference type="ARBA" id="ARBA00023015"/>
    </source>
</evidence>
<dbReference type="Gene3D" id="1.10.10.60">
    <property type="entry name" value="Homeodomain-like"/>
    <property type="match status" value="2"/>
</dbReference>
<dbReference type="PANTHER" id="PTHR46796:SF12">
    <property type="entry name" value="HTH-TYPE DNA-BINDING TRANSCRIPTIONAL ACTIVATOR EUTR"/>
    <property type="match status" value="1"/>
</dbReference>